<dbReference type="InterPro" id="IPR013096">
    <property type="entry name" value="Cupin_2"/>
</dbReference>
<dbReference type="PROSITE" id="PS50943">
    <property type="entry name" value="HTH_CROC1"/>
    <property type="match status" value="1"/>
</dbReference>
<dbReference type="Pfam" id="PF01381">
    <property type="entry name" value="HTH_3"/>
    <property type="match status" value="1"/>
</dbReference>
<feature type="domain" description="HTH cro/C1-type" evidence="2">
    <location>
        <begin position="9"/>
        <end position="63"/>
    </location>
</feature>
<gene>
    <name evidence="3" type="ORF">ACFYKT_19210</name>
</gene>
<dbReference type="RefSeq" id="WP_389222830.1">
    <property type="nucleotide sequence ID" value="NZ_JBIACJ010000014.1"/>
</dbReference>
<dbReference type="SUPFAM" id="SSF47413">
    <property type="entry name" value="lambda repressor-like DNA-binding domains"/>
    <property type="match status" value="1"/>
</dbReference>
<keyword evidence="4" id="KW-1185">Reference proteome</keyword>
<evidence type="ECO:0000313" key="4">
    <source>
        <dbReference type="Proteomes" id="UP001601058"/>
    </source>
</evidence>
<dbReference type="Pfam" id="PF07883">
    <property type="entry name" value="Cupin_2"/>
    <property type="match status" value="1"/>
</dbReference>
<evidence type="ECO:0000256" key="1">
    <source>
        <dbReference type="ARBA" id="ARBA00023125"/>
    </source>
</evidence>
<dbReference type="Gene3D" id="1.10.260.40">
    <property type="entry name" value="lambda repressor-like DNA-binding domains"/>
    <property type="match status" value="1"/>
</dbReference>
<comment type="caution">
    <text evidence="3">The sequence shown here is derived from an EMBL/GenBank/DDBJ whole genome shotgun (WGS) entry which is preliminary data.</text>
</comment>
<protein>
    <submittedName>
        <fullName evidence="3">Helix-turn-helix domain-containing protein</fullName>
    </submittedName>
</protein>
<dbReference type="EMBL" id="JBIACJ010000014">
    <property type="protein sequence ID" value="MFE8698440.1"/>
    <property type="molecule type" value="Genomic_DNA"/>
</dbReference>
<name>A0ABW6K2N4_9BACI</name>
<dbReference type="InterPro" id="IPR001387">
    <property type="entry name" value="Cro/C1-type_HTH"/>
</dbReference>
<dbReference type="InterPro" id="IPR010982">
    <property type="entry name" value="Lambda_DNA-bd_dom_sf"/>
</dbReference>
<keyword evidence="1" id="KW-0238">DNA-binding</keyword>
<proteinExistence type="predicted"/>
<reference evidence="3 4" key="1">
    <citation type="submission" date="2024-08" db="EMBL/GenBank/DDBJ databases">
        <title>Two novel Cytobacillus novel species.</title>
        <authorList>
            <person name="Liu G."/>
        </authorList>
    </citation>
    <scope>NUCLEOTIDE SEQUENCE [LARGE SCALE GENOMIC DNA]</scope>
    <source>
        <strain evidence="3 4">FJAT-53684</strain>
    </source>
</reference>
<dbReference type="SUPFAM" id="SSF51182">
    <property type="entry name" value="RmlC-like cupins"/>
    <property type="match status" value="1"/>
</dbReference>
<dbReference type="Gene3D" id="2.60.120.10">
    <property type="entry name" value="Jelly Rolls"/>
    <property type="match status" value="1"/>
</dbReference>
<dbReference type="InterPro" id="IPR014710">
    <property type="entry name" value="RmlC-like_jellyroll"/>
</dbReference>
<sequence>MEKSIGEKIKIARKSNGLTLKEISEKTQLSISFISQVERSKSSVTLESLKKISEAIGLNPSYFFSNQDGESKATIKRDVLNENNMTQNSFIYKDLSGNLPNQLFTPILVTLNPGDNRGKPFSHKGQEFIYVLEGILSILLDDEEYNLKPGDCIHFDASHLHYWFNRTIDVVKFLCVSSGSNN</sequence>
<accession>A0ABW6K2N4</accession>
<evidence type="ECO:0000259" key="2">
    <source>
        <dbReference type="PROSITE" id="PS50943"/>
    </source>
</evidence>
<dbReference type="CDD" id="cd00093">
    <property type="entry name" value="HTH_XRE"/>
    <property type="match status" value="1"/>
</dbReference>
<dbReference type="CDD" id="cd02209">
    <property type="entry name" value="cupin_XRE_C"/>
    <property type="match status" value="1"/>
</dbReference>
<dbReference type="PANTHER" id="PTHR46797:SF25">
    <property type="entry name" value="TRANSCRIPTIONAL REGULATOR"/>
    <property type="match status" value="1"/>
</dbReference>
<dbReference type="InterPro" id="IPR011051">
    <property type="entry name" value="RmlC_Cupin_sf"/>
</dbReference>
<dbReference type="PANTHER" id="PTHR46797">
    <property type="entry name" value="HTH-TYPE TRANSCRIPTIONAL REGULATOR"/>
    <property type="match status" value="1"/>
</dbReference>
<evidence type="ECO:0000313" key="3">
    <source>
        <dbReference type="EMBL" id="MFE8698440.1"/>
    </source>
</evidence>
<dbReference type="SMART" id="SM00530">
    <property type="entry name" value="HTH_XRE"/>
    <property type="match status" value="1"/>
</dbReference>
<dbReference type="Proteomes" id="UP001601058">
    <property type="component" value="Unassembled WGS sequence"/>
</dbReference>
<dbReference type="InterPro" id="IPR050807">
    <property type="entry name" value="TransReg_Diox_bact_type"/>
</dbReference>
<organism evidence="3 4">
    <name type="scientific">Cytobacillus mangrovibacter</name>
    <dbReference type="NCBI Taxonomy" id="3299024"/>
    <lineage>
        <taxon>Bacteria</taxon>
        <taxon>Bacillati</taxon>
        <taxon>Bacillota</taxon>
        <taxon>Bacilli</taxon>
        <taxon>Bacillales</taxon>
        <taxon>Bacillaceae</taxon>
        <taxon>Cytobacillus</taxon>
    </lineage>
</organism>